<dbReference type="SMART" id="SM01321">
    <property type="entry name" value="Y1_Tnp"/>
    <property type="match status" value="1"/>
</dbReference>
<reference evidence="2" key="1">
    <citation type="submission" date="2021-01" db="EMBL/GenBank/DDBJ databases">
        <title>Modified the classification status of verrucomicrobia.</title>
        <authorList>
            <person name="Feng X."/>
        </authorList>
    </citation>
    <scope>NUCLEOTIDE SEQUENCE</scope>
    <source>
        <strain evidence="2">KCTC 12986</strain>
    </source>
</reference>
<dbReference type="GO" id="GO:0004803">
    <property type="term" value="F:transposase activity"/>
    <property type="evidence" value="ECO:0007669"/>
    <property type="project" value="InterPro"/>
</dbReference>
<gene>
    <name evidence="2" type="primary">tnpA</name>
    <name evidence="2" type="ORF">JIN78_15500</name>
</gene>
<evidence type="ECO:0000259" key="1">
    <source>
        <dbReference type="SMART" id="SM01321"/>
    </source>
</evidence>
<dbReference type="Pfam" id="PF01797">
    <property type="entry name" value="Y1_Tnp"/>
    <property type="match status" value="1"/>
</dbReference>
<dbReference type="RefSeq" id="WP_200392913.1">
    <property type="nucleotide sequence ID" value="NZ_JAENIO010000056.1"/>
</dbReference>
<dbReference type="NCBIfam" id="NF033573">
    <property type="entry name" value="transpos_IS200"/>
    <property type="match status" value="1"/>
</dbReference>
<dbReference type="SUPFAM" id="SSF143422">
    <property type="entry name" value="Transposase IS200-like"/>
    <property type="match status" value="1"/>
</dbReference>
<keyword evidence="3" id="KW-1185">Reference proteome</keyword>
<accession>A0A934VNW8</accession>
<organism evidence="2 3">
    <name type="scientific">Roseibacillus ishigakijimensis</name>
    <dbReference type="NCBI Taxonomy" id="454146"/>
    <lineage>
        <taxon>Bacteria</taxon>
        <taxon>Pseudomonadati</taxon>
        <taxon>Verrucomicrobiota</taxon>
        <taxon>Verrucomicrobiia</taxon>
        <taxon>Verrucomicrobiales</taxon>
        <taxon>Verrucomicrobiaceae</taxon>
        <taxon>Roseibacillus</taxon>
    </lineage>
</organism>
<feature type="domain" description="Transposase IS200-like" evidence="1">
    <location>
        <begin position="5"/>
        <end position="120"/>
    </location>
</feature>
<dbReference type="AlphaFoldDB" id="A0A934VNW8"/>
<evidence type="ECO:0000313" key="2">
    <source>
        <dbReference type="EMBL" id="MBK1835475.1"/>
    </source>
</evidence>
<dbReference type="Gene3D" id="3.30.70.1290">
    <property type="entry name" value="Transposase IS200-like"/>
    <property type="match status" value="1"/>
</dbReference>
<dbReference type="GO" id="GO:0006313">
    <property type="term" value="P:DNA transposition"/>
    <property type="evidence" value="ECO:0007669"/>
    <property type="project" value="InterPro"/>
</dbReference>
<dbReference type="PANTHER" id="PTHR33360:SF2">
    <property type="entry name" value="TRANSPOSASE FOR INSERTION SEQUENCE ELEMENT IS200"/>
    <property type="match status" value="1"/>
</dbReference>
<proteinExistence type="predicted"/>
<name>A0A934VNW8_9BACT</name>
<comment type="caution">
    <text evidence="2">The sequence shown here is derived from an EMBL/GenBank/DDBJ whole genome shotgun (WGS) entry which is preliminary data.</text>
</comment>
<dbReference type="Proteomes" id="UP000604083">
    <property type="component" value="Unassembled WGS sequence"/>
</dbReference>
<evidence type="ECO:0000313" key="3">
    <source>
        <dbReference type="Proteomes" id="UP000604083"/>
    </source>
</evidence>
<dbReference type="InterPro" id="IPR036515">
    <property type="entry name" value="Transposase_17_sf"/>
</dbReference>
<dbReference type="InterPro" id="IPR002686">
    <property type="entry name" value="Transposase_17"/>
</dbReference>
<dbReference type="GO" id="GO:0003677">
    <property type="term" value="F:DNA binding"/>
    <property type="evidence" value="ECO:0007669"/>
    <property type="project" value="InterPro"/>
</dbReference>
<protein>
    <submittedName>
        <fullName evidence="2">IS200/IS605 family transposase</fullName>
    </submittedName>
</protein>
<dbReference type="EMBL" id="JAENIO010000056">
    <property type="protein sequence ID" value="MBK1835475.1"/>
    <property type="molecule type" value="Genomic_DNA"/>
</dbReference>
<sequence>MPQSLSNILVHLIFSTKDRYPWFEAPELRSRAHAYLAGVVRRCDCEAYRVGGVADHVHLAIRLSRTLTIAGLVKNLKTGSNQWLKEHSPAFQQFAWQQGYGAFSIGMSQKEALLRYIDGQEEHHRNLTFQEEYRSFLRKYGVDFDERYLWD</sequence>
<dbReference type="PANTHER" id="PTHR33360">
    <property type="entry name" value="TRANSPOSASE FOR INSERTION SEQUENCE ELEMENT IS200"/>
    <property type="match status" value="1"/>
</dbReference>